<dbReference type="SUPFAM" id="SSF52540">
    <property type="entry name" value="P-loop containing nucleoside triphosphate hydrolases"/>
    <property type="match status" value="1"/>
</dbReference>
<evidence type="ECO:0000313" key="5">
    <source>
        <dbReference type="Proteomes" id="UP000824025"/>
    </source>
</evidence>
<sequence length="290" mass="31809">MIEVKGVKKHFGKTEVLKDVSFTVPDGSVFGMVGVNGAGKSTLLRLMAGVLRPDEGKILFDGEPVFENTDVKGGIFFLADEPYYASGTTGRQLAALYKAFYPSFDANVFESRCALFSLNSAAPIRNFSKGMKRQIFLSLALACRPKYLLLDEAFDGLDPNARLEFKRALIDIGESGATTVIASHSLRELTDICTDFALIGGGKVKRGGNLEDNLSSVHKFQAAFPREVERGDLPFPCIKFEREGRVVQFIARGDADAILQALSLLSPLFAEEVPIDFEEFFLVETEGKSR</sequence>
<dbReference type="PANTHER" id="PTHR43158">
    <property type="entry name" value="SKFA PEPTIDE EXPORT ATP-BINDING PROTEIN SKFE"/>
    <property type="match status" value="1"/>
</dbReference>
<evidence type="ECO:0000259" key="3">
    <source>
        <dbReference type="PROSITE" id="PS50893"/>
    </source>
</evidence>
<reference evidence="4" key="1">
    <citation type="journal article" date="2021" name="PeerJ">
        <title>Extensive microbial diversity within the chicken gut microbiome revealed by metagenomics and culture.</title>
        <authorList>
            <person name="Gilroy R."/>
            <person name="Ravi A."/>
            <person name="Getino M."/>
            <person name="Pursley I."/>
            <person name="Horton D.L."/>
            <person name="Alikhan N.F."/>
            <person name="Baker D."/>
            <person name="Gharbi K."/>
            <person name="Hall N."/>
            <person name="Watson M."/>
            <person name="Adriaenssens E.M."/>
            <person name="Foster-Nyarko E."/>
            <person name="Jarju S."/>
            <person name="Secka A."/>
            <person name="Antonio M."/>
            <person name="Oren A."/>
            <person name="Chaudhuri R.R."/>
            <person name="La Ragione R."/>
            <person name="Hildebrand F."/>
            <person name="Pallen M.J."/>
        </authorList>
    </citation>
    <scope>NUCLEOTIDE SEQUENCE</scope>
    <source>
        <strain evidence="4">CHK192-19661</strain>
    </source>
</reference>
<dbReference type="GO" id="GO:0005524">
    <property type="term" value="F:ATP binding"/>
    <property type="evidence" value="ECO:0007669"/>
    <property type="project" value="UniProtKB-KW"/>
</dbReference>
<dbReference type="InterPro" id="IPR003593">
    <property type="entry name" value="AAA+_ATPase"/>
</dbReference>
<dbReference type="Proteomes" id="UP000824025">
    <property type="component" value="Unassembled WGS sequence"/>
</dbReference>
<dbReference type="Gene3D" id="3.40.50.300">
    <property type="entry name" value="P-loop containing nucleotide triphosphate hydrolases"/>
    <property type="match status" value="1"/>
</dbReference>
<keyword evidence="2 4" id="KW-0067">ATP-binding</keyword>
<gene>
    <name evidence="4" type="ORF">H9726_02455</name>
</gene>
<organism evidence="4 5">
    <name type="scientific">Candidatus Borkfalkia avicola</name>
    <dbReference type="NCBI Taxonomy" id="2838503"/>
    <lineage>
        <taxon>Bacteria</taxon>
        <taxon>Bacillati</taxon>
        <taxon>Bacillota</taxon>
        <taxon>Clostridia</taxon>
        <taxon>Christensenellales</taxon>
        <taxon>Christensenellaceae</taxon>
        <taxon>Candidatus Borkfalkia</taxon>
    </lineage>
</organism>
<name>A0A9D2D6C4_9FIRM</name>
<dbReference type="InterPro" id="IPR003439">
    <property type="entry name" value="ABC_transporter-like_ATP-bd"/>
</dbReference>
<dbReference type="CDD" id="cd03230">
    <property type="entry name" value="ABC_DR_subfamily_A"/>
    <property type="match status" value="1"/>
</dbReference>
<reference evidence="4" key="2">
    <citation type="submission" date="2021-04" db="EMBL/GenBank/DDBJ databases">
        <authorList>
            <person name="Gilroy R."/>
        </authorList>
    </citation>
    <scope>NUCLEOTIDE SEQUENCE</scope>
    <source>
        <strain evidence="4">CHK192-19661</strain>
    </source>
</reference>
<evidence type="ECO:0000313" key="4">
    <source>
        <dbReference type="EMBL" id="HIZ09329.1"/>
    </source>
</evidence>
<protein>
    <submittedName>
        <fullName evidence="4">ABC transporter ATP-binding protein</fullName>
    </submittedName>
</protein>
<dbReference type="AlphaFoldDB" id="A0A9D2D6C4"/>
<dbReference type="SMART" id="SM00382">
    <property type="entry name" value="AAA"/>
    <property type="match status" value="1"/>
</dbReference>
<evidence type="ECO:0000256" key="2">
    <source>
        <dbReference type="ARBA" id="ARBA00022840"/>
    </source>
</evidence>
<dbReference type="EMBL" id="DXCF01000013">
    <property type="protein sequence ID" value="HIZ09329.1"/>
    <property type="molecule type" value="Genomic_DNA"/>
</dbReference>
<accession>A0A9D2D6C4</accession>
<evidence type="ECO:0000256" key="1">
    <source>
        <dbReference type="ARBA" id="ARBA00022741"/>
    </source>
</evidence>
<proteinExistence type="predicted"/>
<dbReference type="InterPro" id="IPR027417">
    <property type="entry name" value="P-loop_NTPase"/>
</dbReference>
<keyword evidence="1" id="KW-0547">Nucleotide-binding</keyword>
<dbReference type="Pfam" id="PF00005">
    <property type="entry name" value="ABC_tran"/>
    <property type="match status" value="1"/>
</dbReference>
<dbReference type="GO" id="GO:0016887">
    <property type="term" value="F:ATP hydrolysis activity"/>
    <property type="evidence" value="ECO:0007669"/>
    <property type="project" value="InterPro"/>
</dbReference>
<dbReference type="PROSITE" id="PS50893">
    <property type="entry name" value="ABC_TRANSPORTER_2"/>
    <property type="match status" value="1"/>
</dbReference>
<comment type="caution">
    <text evidence="4">The sequence shown here is derived from an EMBL/GenBank/DDBJ whole genome shotgun (WGS) entry which is preliminary data.</text>
</comment>
<dbReference type="PANTHER" id="PTHR43158:SF10">
    <property type="entry name" value="ABC TRANSPORTER ATP-BINDING PROTEIN YTRB"/>
    <property type="match status" value="1"/>
</dbReference>
<feature type="domain" description="ABC transporter" evidence="3">
    <location>
        <begin position="2"/>
        <end position="226"/>
    </location>
</feature>